<dbReference type="Proteomes" id="UP000008534">
    <property type="component" value="Chromosome"/>
</dbReference>
<dbReference type="EMBL" id="CP002983">
    <property type="protein sequence ID" value="AEN17067.1"/>
    <property type="molecule type" value="Genomic_DNA"/>
</dbReference>
<gene>
    <name evidence="1" type="ORF">HPSNT_04585</name>
</gene>
<sequence>MFALVEFILKANPLGVGLLITDQHERDDKPNKT</sequence>
<name>G2MEM5_HELPX</name>
<reference evidence="1 2" key="1">
    <citation type="submission" date="2011-08" db="EMBL/GenBank/DDBJ databases">
        <authorList>
            <person name="Kersulyte D."/>
            <person name="Choudhury A."/>
            <person name="Mukhopadhyay A.K."/>
            <person name="Nair G.B."/>
            <person name="Berg D.E."/>
        </authorList>
    </citation>
    <scope>NUCLEOTIDE SEQUENCE [LARGE SCALE GENOMIC DNA]</scope>
    <source>
        <strain evidence="2">SNT49</strain>
    </source>
</reference>
<protein>
    <submittedName>
        <fullName evidence="1">Uncharacterized protein</fullName>
    </submittedName>
</protein>
<evidence type="ECO:0000313" key="2">
    <source>
        <dbReference type="Proteomes" id="UP000008534"/>
    </source>
</evidence>
<dbReference type="AlphaFoldDB" id="G2MEM5"/>
<dbReference type="HOGENOM" id="CLU_3382268_0_0_7"/>
<dbReference type="KEGG" id="hen:HPSNT_04585"/>
<proteinExistence type="predicted"/>
<organism evidence="1 2">
    <name type="scientific">Helicobacter pylori SNT49</name>
    <dbReference type="NCBI Taxonomy" id="1055530"/>
    <lineage>
        <taxon>Bacteria</taxon>
        <taxon>Pseudomonadati</taxon>
        <taxon>Campylobacterota</taxon>
        <taxon>Epsilonproteobacteria</taxon>
        <taxon>Campylobacterales</taxon>
        <taxon>Helicobacteraceae</taxon>
        <taxon>Helicobacter</taxon>
    </lineage>
</organism>
<accession>G2MEM5</accession>
<evidence type="ECO:0000313" key="1">
    <source>
        <dbReference type="EMBL" id="AEN17067.1"/>
    </source>
</evidence>